<evidence type="ECO:0000313" key="2">
    <source>
        <dbReference type="EMBL" id="DAF59085.1"/>
    </source>
</evidence>
<keyword evidence="1" id="KW-1133">Transmembrane helix</keyword>
<protein>
    <submittedName>
        <fullName evidence="2">Uncharacterized protein</fullName>
    </submittedName>
</protein>
<reference evidence="2" key="1">
    <citation type="journal article" date="2021" name="Proc. Natl. Acad. Sci. U.S.A.">
        <title>A Catalog of Tens of Thousands of Viruses from Human Metagenomes Reveals Hidden Associations with Chronic Diseases.</title>
        <authorList>
            <person name="Tisza M.J."/>
            <person name="Buck C.B."/>
        </authorList>
    </citation>
    <scope>NUCLEOTIDE SEQUENCE</scope>
    <source>
        <strain evidence="2">CtjH82</strain>
    </source>
</reference>
<dbReference type="EMBL" id="BK032762">
    <property type="protein sequence ID" value="DAF59085.1"/>
    <property type="molecule type" value="Genomic_DNA"/>
</dbReference>
<evidence type="ECO:0000256" key="1">
    <source>
        <dbReference type="SAM" id="Phobius"/>
    </source>
</evidence>
<accession>A0A8S5T6W5</accession>
<keyword evidence="1" id="KW-0812">Transmembrane</keyword>
<keyword evidence="1" id="KW-0472">Membrane</keyword>
<proteinExistence type="predicted"/>
<organism evidence="2">
    <name type="scientific">Myoviridae sp. ctjH82</name>
    <dbReference type="NCBI Taxonomy" id="2827704"/>
    <lineage>
        <taxon>Viruses</taxon>
        <taxon>Duplodnaviria</taxon>
        <taxon>Heunggongvirae</taxon>
        <taxon>Uroviricota</taxon>
        <taxon>Caudoviricetes</taxon>
    </lineage>
</organism>
<feature type="transmembrane region" description="Helical" evidence="1">
    <location>
        <begin position="77"/>
        <end position="102"/>
    </location>
</feature>
<sequence>MKTEIKTGGFGGGFTNARIMRPRCRATAVIPRDYNSRCRVDAKKDARPVLQHRTGVSKGAYQLTEDSIARMPRWQRWALYAFAALTLTGILPMAAAALLGWLCDLVGWWLLIPLYIVVGRVLWRVIWS</sequence>
<name>A0A8S5T6W5_9CAUD</name>
<feature type="transmembrane region" description="Helical" evidence="1">
    <location>
        <begin position="108"/>
        <end position="127"/>
    </location>
</feature>